<accession>A0A1U7PJC7</accession>
<dbReference type="RefSeq" id="WP_076756814.1">
    <property type="nucleotide sequence ID" value="NZ_FTPL01000001.1"/>
</dbReference>
<dbReference type="EC" id="2.7.8.26" evidence="5 19"/>
<dbReference type="HAMAP" id="MF_00719">
    <property type="entry name" value="CobS"/>
    <property type="match status" value="1"/>
</dbReference>
<keyword evidence="13 19" id="KW-0472">Membrane</keyword>
<evidence type="ECO:0000256" key="8">
    <source>
        <dbReference type="ARBA" id="ARBA00022573"/>
    </source>
</evidence>
<evidence type="ECO:0000256" key="2">
    <source>
        <dbReference type="ARBA" id="ARBA00004651"/>
    </source>
</evidence>
<keyword evidence="11 19" id="KW-0460">Magnesium</keyword>
<evidence type="ECO:0000256" key="13">
    <source>
        <dbReference type="ARBA" id="ARBA00023136"/>
    </source>
</evidence>
<evidence type="ECO:0000256" key="1">
    <source>
        <dbReference type="ARBA" id="ARBA00001946"/>
    </source>
</evidence>
<keyword evidence="8 19" id="KW-0169">Cobalamin biosynthesis</keyword>
<dbReference type="PANTHER" id="PTHR34148">
    <property type="entry name" value="ADENOSYLCOBINAMIDE-GDP RIBAZOLETRANSFERASE"/>
    <property type="match status" value="1"/>
</dbReference>
<keyword evidence="21" id="KW-1185">Reference proteome</keyword>
<evidence type="ECO:0000313" key="21">
    <source>
        <dbReference type="Proteomes" id="UP000187550"/>
    </source>
</evidence>
<evidence type="ECO:0000256" key="11">
    <source>
        <dbReference type="ARBA" id="ARBA00022842"/>
    </source>
</evidence>
<evidence type="ECO:0000256" key="10">
    <source>
        <dbReference type="ARBA" id="ARBA00022692"/>
    </source>
</evidence>
<feature type="transmembrane region" description="Helical" evidence="19">
    <location>
        <begin position="140"/>
        <end position="160"/>
    </location>
</feature>
<organism evidence="20 21">
    <name type="scientific">Edaphobacillus lindanitolerans</name>
    <dbReference type="NCBI Taxonomy" id="550447"/>
    <lineage>
        <taxon>Bacteria</taxon>
        <taxon>Bacillati</taxon>
        <taxon>Bacillota</taxon>
        <taxon>Bacilli</taxon>
        <taxon>Bacillales</taxon>
        <taxon>Bacillaceae</taxon>
        <taxon>Edaphobacillus</taxon>
    </lineage>
</organism>
<keyword evidence="10 19" id="KW-0812">Transmembrane</keyword>
<dbReference type="GO" id="GO:0005886">
    <property type="term" value="C:plasma membrane"/>
    <property type="evidence" value="ECO:0007669"/>
    <property type="project" value="UniProtKB-SubCell"/>
</dbReference>
<reference evidence="21" key="1">
    <citation type="submission" date="2017-01" db="EMBL/GenBank/DDBJ databases">
        <authorList>
            <person name="Varghese N."/>
            <person name="Submissions S."/>
        </authorList>
    </citation>
    <scope>NUCLEOTIDE SEQUENCE [LARGE SCALE GENOMIC DNA]</scope>
    <source>
        <strain evidence="21">MNA4</strain>
    </source>
</reference>
<dbReference type="AlphaFoldDB" id="A0A1U7PJC7"/>
<dbReference type="OrthoDB" id="9794626at2"/>
<evidence type="ECO:0000256" key="3">
    <source>
        <dbReference type="ARBA" id="ARBA00004663"/>
    </source>
</evidence>
<dbReference type="Pfam" id="PF02654">
    <property type="entry name" value="CobS"/>
    <property type="match status" value="1"/>
</dbReference>
<gene>
    <name evidence="19" type="primary">cobS</name>
    <name evidence="20" type="ORF">SAMN05428946_0541</name>
</gene>
<feature type="transmembrane region" description="Helical" evidence="19">
    <location>
        <begin position="62"/>
        <end position="81"/>
    </location>
</feature>
<dbReference type="Proteomes" id="UP000187550">
    <property type="component" value="Unassembled WGS sequence"/>
</dbReference>
<dbReference type="GO" id="GO:0008818">
    <property type="term" value="F:cobalamin 5'-phosphate synthase activity"/>
    <property type="evidence" value="ECO:0007669"/>
    <property type="project" value="UniProtKB-UniRule"/>
</dbReference>
<evidence type="ECO:0000313" key="20">
    <source>
        <dbReference type="EMBL" id="SIT69874.1"/>
    </source>
</evidence>
<dbReference type="PANTHER" id="PTHR34148:SF1">
    <property type="entry name" value="ADENOSYLCOBINAMIDE-GDP RIBAZOLETRANSFERASE"/>
    <property type="match status" value="1"/>
</dbReference>
<dbReference type="GO" id="GO:0051073">
    <property type="term" value="F:adenosylcobinamide-GDP ribazoletransferase activity"/>
    <property type="evidence" value="ECO:0007669"/>
    <property type="project" value="UniProtKB-UniRule"/>
</dbReference>
<feature type="transmembrane region" description="Helical" evidence="19">
    <location>
        <begin position="30"/>
        <end position="55"/>
    </location>
</feature>
<comment type="pathway">
    <text evidence="3 19">Cofactor biosynthesis; adenosylcobalamin biosynthesis; adenosylcobalamin from cob(II)yrinate a,c-diamide: step 7/7.</text>
</comment>
<evidence type="ECO:0000256" key="19">
    <source>
        <dbReference type="HAMAP-Rule" id="MF_00719"/>
    </source>
</evidence>
<evidence type="ECO:0000256" key="6">
    <source>
        <dbReference type="ARBA" id="ARBA00015850"/>
    </source>
</evidence>
<evidence type="ECO:0000256" key="18">
    <source>
        <dbReference type="ARBA" id="ARBA00049504"/>
    </source>
</evidence>
<keyword evidence="7 19" id="KW-1003">Cell membrane</keyword>
<comment type="subcellular location">
    <subcellularLocation>
        <location evidence="2 19">Cell membrane</location>
        <topology evidence="2 19">Multi-pass membrane protein</topology>
    </subcellularLocation>
</comment>
<feature type="transmembrane region" description="Helical" evidence="19">
    <location>
        <begin position="109"/>
        <end position="128"/>
    </location>
</feature>
<name>A0A1U7PJC7_9BACI</name>
<evidence type="ECO:0000256" key="16">
    <source>
        <dbReference type="ARBA" id="ARBA00032853"/>
    </source>
</evidence>
<dbReference type="STRING" id="550447.SAMN05428946_0541"/>
<comment type="function">
    <text evidence="14 19">Joins adenosylcobinamide-GDP and alpha-ribazole to generate adenosylcobalamin (Ado-cobalamin). Also synthesizes adenosylcobalamin 5'-phosphate from adenosylcobinamide-GDP and alpha-ribazole 5'-phosphate.</text>
</comment>
<keyword evidence="9 19" id="KW-0808">Transferase</keyword>
<proteinExistence type="inferred from homology"/>
<evidence type="ECO:0000256" key="9">
    <source>
        <dbReference type="ARBA" id="ARBA00022679"/>
    </source>
</evidence>
<evidence type="ECO:0000256" key="14">
    <source>
        <dbReference type="ARBA" id="ARBA00025228"/>
    </source>
</evidence>
<sequence>MINGFLLAIQFFTSVPIRKSLPIGQREAVWMFTLYPAVGALIGLAAWTVCAVVTGPGGGGSFLAAFAVVLVFALLSGGLHLDGWADTGDAYFSYRDREKRLEIMADPRIGAFGTMALLFLLIGKLAVLNELIARGGPGPVHFLLVPFAARAGLALFYAHVRPAKGSGLLAFLKGKADGPQVGIPGLAVLAAGTAAAALVSGSVLPAAAIALAVLVSVLAFGKWSVRNFGGATGDHAGAFVEGCEGLLWTVLLFFT</sequence>
<dbReference type="EMBL" id="FTPL01000001">
    <property type="protein sequence ID" value="SIT69874.1"/>
    <property type="molecule type" value="Genomic_DNA"/>
</dbReference>
<evidence type="ECO:0000256" key="17">
    <source>
        <dbReference type="ARBA" id="ARBA00048623"/>
    </source>
</evidence>
<dbReference type="NCBIfam" id="TIGR00317">
    <property type="entry name" value="cobS"/>
    <property type="match status" value="1"/>
</dbReference>
<dbReference type="InterPro" id="IPR003805">
    <property type="entry name" value="CobS"/>
</dbReference>
<feature type="transmembrane region" description="Helical" evidence="19">
    <location>
        <begin position="206"/>
        <end position="224"/>
    </location>
</feature>
<evidence type="ECO:0000256" key="15">
    <source>
        <dbReference type="ARBA" id="ARBA00032605"/>
    </source>
</evidence>
<evidence type="ECO:0000256" key="4">
    <source>
        <dbReference type="ARBA" id="ARBA00010561"/>
    </source>
</evidence>
<comment type="cofactor">
    <cofactor evidence="1 19">
        <name>Mg(2+)</name>
        <dbReference type="ChEBI" id="CHEBI:18420"/>
    </cofactor>
</comment>
<comment type="similarity">
    <text evidence="4 19">Belongs to the CobS family.</text>
</comment>
<keyword evidence="12 19" id="KW-1133">Transmembrane helix</keyword>
<evidence type="ECO:0000256" key="12">
    <source>
        <dbReference type="ARBA" id="ARBA00022989"/>
    </source>
</evidence>
<protein>
    <recommendedName>
        <fullName evidence="6 19">Adenosylcobinamide-GDP ribazoletransferase</fullName>
        <ecNumber evidence="5 19">2.7.8.26</ecNumber>
    </recommendedName>
    <alternativeName>
        <fullName evidence="16 19">Cobalamin synthase</fullName>
    </alternativeName>
    <alternativeName>
        <fullName evidence="15 19">Cobalamin-5'-phosphate synthase</fullName>
    </alternativeName>
</protein>
<dbReference type="GO" id="GO:0009236">
    <property type="term" value="P:cobalamin biosynthetic process"/>
    <property type="evidence" value="ECO:0007669"/>
    <property type="project" value="UniProtKB-UniRule"/>
</dbReference>
<dbReference type="UniPathway" id="UPA00148">
    <property type="reaction ID" value="UER00238"/>
</dbReference>
<evidence type="ECO:0000256" key="7">
    <source>
        <dbReference type="ARBA" id="ARBA00022475"/>
    </source>
</evidence>
<comment type="catalytic activity">
    <reaction evidence="18 19">
        <text>alpha-ribazole 5'-phosphate + adenosylcob(III)inamide-GDP = adenosylcob(III)alamin 5'-phosphate + GMP + H(+)</text>
        <dbReference type="Rhea" id="RHEA:23560"/>
        <dbReference type="ChEBI" id="CHEBI:15378"/>
        <dbReference type="ChEBI" id="CHEBI:57918"/>
        <dbReference type="ChEBI" id="CHEBI:58115"/>
        <dbReference type="ChEBI" id="CHEBI:60487"/>
        <dbReference type="ChEBI" id="CHEBI:60493"/>
        <dbReference type="EC" id="2.7.8.26"/>
    </reaction>
</comment>
<evidence type="ECO:0000256" key="5">
    <source>
        <dbReference type="ARBA" id="ARBA00013200"/>
    </source>
</evidence>
<comment type="catalytic activity">
    <reaction evidence="17 19">
        <text>alpha-ribazole + adenosylcob(III)inamide-GDP = adenosylcob(III)alamin + GMP + H(+)</text>
        <dbReference type="Rhea" id="RHEA:16049"/>
        <dbReference type="ChEBI" id="CHEBI:10329"/>
        <dbReference type="ChEBI" id="CHEBI:15378"/>
        <dbReference type="ChEBI" id="CHEBI:18408"/>
        <dbReference type="ChEBI" id="CHEBI:58115"/>
        <dbReference type="ChEBI" id="CHEBI:60487"/>
        <dbReference type="EC" id="2.7.8.26"/>
    </reaction>
</comment>